<dbReference type="KEGG" id="atq:GH723_03290"/>
<name>A0A5Q2REV6_9ACTN</name>
<dbReference type="InterPro" id="IPR053977">
    <property type="entry name" value="Rv2466c-like"/>
</dbReference>
<proteinExistence type="predicted"/>
<dbReference type="InterPro" id="IPR036249">
    <property type="entry name" value="Thioredoxin-like_sf"/>
</dbReference>
<evidence type="ECO:0008006" key="3">
    <source>
        <dbReference type="Google" id="ProtNLM"/>
    </source>
</evidence>
<reference evidence="1 2" key="1">
    <citation type="submission" date="2019-11" db="EMBL/GenBank/DDBJ databases">
        <authorList>
            <person name="He Y."/>
        </authorList>
    </citation>
    <scope>NUCLEOTIDE SEQUENCE [LARGE SCALE GENOMIC DNA]</scope>
    <source>
        <strain evidence="1 2">SCSIO 58843</strain>
    </source>
</reference>
<dbReference type="AlphaFoldDB" id="A0A5Q2REV6"/>
<evidence type="ECO:0000313" key="1">
    <source>
        <dbReference type="EMBL" id="QGG94203.1"/>
    </source>
</evidence>
<protein>
    <recommendedName>
        <fullName evidence="3">DSBA-like thioredoxin domain-containing protein</fullName>
    </recommendedName>
</protein>
<dbReference type="Gene3D" id="3.40.30.10">
    <property type="entry name" value="Glutaredoxin"/>
    <property type="match status" value="1"/>
</dbReference>
<dbReference type="Proteomes" id="UP000334019">
    <property type="component" value="Chromosome"/>
</dbReference>
<dbReference type="SUPFAM" id="SSF52833">
    <property type="entry name" value="Thioredoxin-like"/>
    <property type="match status" value="1"/>
</dbReference>
<dbReference type="EMBL" id="CP045851">
    <property type="protein sequence ID" value="QGG94203.1"/>
    <property type="molecule type" value="Genomic_DNA"/>
</dbReference>
<organism evidence="1 2">
    <name type="scientific">Actinomarinicola tropica</name>
    <dbReference type="NCBI Taxonomy" id="2789776"/>
    <lineage>
        <taxon>Bacteria</taxon>
        <taxon>Bacillati</taxon>
        <taxon>Actinomycetota</taxon>
        <taxon>Acidimicrobiia</taxon>
        <taxon>Acidimicrobiales</taxon>
        <taxon>Iamiaceae</taxon>
        <taxon>Actinomarinicola</taxon>
    </lineage>
</organism>
<evidence type="ECO:0000313" key="2">
    <source>
        <dbReference type="Proteomes" id="UP000334019"/>
    </source>
</evidence>
<accession>A0A5Q2REV6</accession>
<dbReference type="RefSeq" id="WP_153758309.1">
    <property type="nucleotide sequence ID" value="NZ_CP045851.1"/>
</dbReference>
<sequence length="238" mass="26794">MTTAETDDRDQSSELTELDGGPHDIEFFFDPGCPFAWQTSVWIRRVVELRGISVGWRFISLAHINRERDLPERMREGHRRSRRYHRICVAARERLGNEAVGDLYQAWGERYWYTTEEGDLVERLAAAAERTDPEKILADLGLPADLIAAADDESYDAVLVAESDEAFRRAGSDVGTPIITYDPPHGSSLFGPVISSVPDDETSLAFYDALRVFVDVPEFSELKRSSRAPLDLPLFADS</sequence>
<gene>
    <name evidence="1" type="ORF">GH723_03290</name>
</gene>
<keyword evidence="2" id="KW-1185">Reference proteome</keyword>
<dbReference type="Pfam" id="PF22234">
    <property type="entry name" value="Rv2466c-like"/>
    <property type="match status" value="1"/>
</dbReference>